<dbReference type="RefSeq" id="XP_025828977.1">
    <property type="nucleotide sequence ID" value="XM_025973192.1"/>
</dbReference>
<feature type="domain" description="Chitin-binding type-2" evidence="2">
    <location>
        <begin position="1353"/>
        <end position="1415"/>
    </location>
</feature>
<feature type="region of interest" description="Disordered" evidence="1">
    <location>
        <begin position="282"/>
        <end position="311"/>
    </location>
</feature>
<evidence type="ECO:0000313" key="4">
    <source>
        <dbReference type="RefSeq" id="XP_025828977.1"/>
    </source>
</evidence>
<gene>
    <name evidence="4" type="primary">LOC108744549</name>
</gene>
<feature type="compositionally biased region" description="Low complexity" evidence="1">
    <location>
        <begin position="707"/>
        <end position="730"/>
    </location>
</feature>
<feature type="region of interest" description="Disordered" evidence="1">
    <location>
        <begin position="397"/>
        <end position="419"/>
    </location>
</feature>
<feature type="compositionally biased region" description="Basic residues" evidence="1">
    <location>
        <begin position="1234"/>
        <end position="1258"/>
    </location>
</feature>
<feature type="compositionally biased region" description="Basic residues" evidence="1">
    <location>
        <begin position="731"/>
        <end position="741"/>
    </location>
</feature>
<dbReference type="GeneID" id="108744549"/>
<feature type="compositionally biased region" description="Acidic residues" evidence="1">
    <location>
        <begin position="893"/>
        <end position="912"/>
    </location>
</feature>
<feature type="compositionally biased region" description="Polar residues" evidence="1">
    <location>
        <begin position="1309"/>
        <end position="1331"/>
    </location>
</feature>
<feature type="region of interest" description="Disordered" evidence="1">
    <location>
        <begin position="38"/>
        <end position="90"/>
    </location>
</feature>
<dbReference type="Proteomes" id="UP000192223">
    <property type="component" value="Unplaced"/>
</dbReference>
<feature type="region of interest" description="Disordered" evidence="1">
    <location>
        <begin position="862"/>
        <end position="921"/>
    </location>
</feature>
<feature type="compositionally biased region" description="Basic and acidic residues" evidence="1">
    <location>
        <begin position="409"/>
        <end position="419"/>
    </location>
</feature>
<feature type="region of interest" description="Disordered" evidence="1">
    <location>
        <begin position="1043"/>
        <end position="1071"/>
    </location>
</feature>
<feature type="compositionally biased region" description="Polar residues" evidence="1">
    <location>
        <begin position="1195"/>
        <end position="1208"/>
    </location>
</feature>
<dbReference type="InterPro" id="IPR036508">
    <property type="entry name" value="Chitin-bd_dom_sf"/>
</dbReference>
<feature type="compositionally biased region" description="Low complexity" evidence="1">
    <location>
        <begin position="56"/>
        <end position="70"/>
    </location>
</feature>
<dbReference type="OrthoDB" id="10065127at2759"/>
<proteinExistence type="predicted"/>
<feature type="compositionally biased region" description="Basic residues" evidence="1">
    <location>
        <begin position="754"/>
        <end position="764"/>
    </location>
</feature>
<organism evidence="3 4">
    <name type="scientific">Agrilus planipennis</name>
    <name type="common">Emerald ash borer</name>
    <name type="synonym">Agrilus marcopoli</name>
    <dbReference type="NCBI Taxonomy" id="224129"/>
    <lineage>
        <taxon>Eukaryota</taxon>
        <taxon>Metazoa</taxon>
        <taxon>Ecdysozoa</taxon>
        <taxon>Arthropoda</taxon>
        <taxon>Hexapoda</taxon>
        <taxon>Insecta</taxon>
        <taxon>Pterygota</taxon>
        <taxon>Neoptera</taxon>
        <taxon>Endopterygota</taxon>
        <taxon>Coleoptera</taxon>
        <taxon>Polyphaga</taxon>
        <taxon>Elateriformia</taxon>
        <taxon>Buprestoidea</taxon>
        <taxon>Buprestidae</taxon>
        <taxon>Agrilinae</taxon>
        <taxon>Agrilus</taxon>
    </lineage>
</organism>
<sequence>MVMSLEPGETRVCERIDEVDCSKSEKFYSLNLELYGNTQPPLLEETPETESSFALKKPSTTTTTTTTTSTPSPPPKSKSTSPNYYNNHQQTTVHPLPKEITSVHLPVGESSDIRFNPLEINVNLKPQAPPIIKTQIPKPISFHHQSYVNDNPRTKVTVTTAASNKPHRVPLLPTVTRLPQTSPKVDVMLQMVNSHTGPTAQDIFEFINQHQNSHGPGPTEVNFGFTFHDTESSRHTTENPNVNYHFHHQAHVDGLRPPPLTSQEQSYIHSKIANNDYRNEYSSQTTASGRDNVTPSKRLTPNFHQFSTEKPHGLQLPLPALPHLHPLSFSSPAPFSLNPRIESKRYTQNSNAPRIVISARASVSDNNGRRLNYSLGTIGETELVGVPVPNYEEYKDDADGISYYEDDDKDNKKERSKRSIEDEIDDFIKADEDGIDVLKYLYDWYSKQEEQTTVPSLIAEINYKLAPLDPEIAESRGEYALKTVSNPPSRKPKSKTNSQRKPFVKDRKEIGAAFPIATTFNDDHSEEEFGSTFGTPFGGFENKPFDFARDTDHSFFDKDSQDSFEVFKDTPNDDDFPNPDLGDVEEHIEKDDKKGRKYSYKKIVLSQATGDDDKEVPHGKSIVKNNKVISHETFSEFTNFTDYDDHDDPKDPKIQREHLTTEKVPQKEFVTPDIVKVQSGTTATATLTTFPITTVTPPLVSVTTVTARDTTTSMGTTTTTSARSVNSRGRNNSRRRSRYRTTTRPPEIQSMSTKRNRNSQRRTTSRTTTTTTTTTEKTTTSTATSTKPKYEKDDVDYEIDDSYTLSPSTTAYPTSTNSRTGATSRTGQIKGSVDYSTARVSLSDKTTAEYSTSTDALYTTQRSTTVSYEGTTPLVPSKSSQKQTDSKLQNSDDSSEEITEDSSEEDDTEDTSESSTVSTTTLKTSLPLEDIFNYFVSTPKIPTNDLVSSTTTETNETIKESDHGFASITEVPSTTVQNDDYTETVKSLIHDIEQKTKSVVNEKDIQNLTEMTTTDNTVTIGTLVPDTLTISTTESTISKTTTEIIPSRRHHSDSGRSFSGHRFAVDKHKPDEPPVPKLLHELLESVKQAFESTTPYFNYLSTYETTSEEDSFDSSEYLDNNFNQPSTTRTTLANDFISSELPSTEKLDADYSRKEDSTKKWYFLEEEDDLEDNSTSTTESPNTSFSTLTTEMKENSTASVSNENQRADTTTLLTTEVTTATETATTTSTTTALPKRRKPGHRFGATNKRKPPSHRLHRPSFGDSSTKFSRRRRPNYQKTKVDVVASYSENNTTERSRRHRNNQNSSASLLTEQPLSKNVSPTQSKDNSEVNVTPPYSKKKKARLREDAGRQAAFTCFKKDLNKFYSDPRDCRLFHYCTPGYSKSQIVDMKFVCDLGTYFDDEKLVCSKTKPSRCL</sequence>
<evidence type="ECO:0000313" key="3">
    <source>
        <dbReference type="Proteomes" id="UP000192223"/>
    </source>
</evidence>
<feature type="region of interest" description="Disordered" evidence="1">
    <location>
        <begin position="707"/>
        <end position="789"/>
    </location>
</feature>
<dbReference type="GO" id="GO:0005576">
    <property type="term" value="C:extracellular region"/>
    <property type="evidence" value="ECO:0007669"/>
    <property type="project" value="InterPro"/>
</dbReference>
<dbReference type="SUPFAM" id="SSF57625">
    <property type="entry name" value="Invertebrate chitin-binding proteins"/>
    <property type="match status" value="1"/>
</dbReference>
<accession>A0A7F5R1L4</accession>
<feature type="region of interest" description="Disordered" evidence="1">
    <location>
        <begin position="806"/>
        <end position="827"/>
    </location>
</feature>
<evidence type="ECO:0000256" key="1">
    <source>
        <dbReference type="SAM" id="MobiDB-lite"/>
    </source>
</evidence>
<name>A0A7F5R1L4_AGRPL</name>
<feature type="region of interest" description="Disordered" evidence="1">
    <location>
        <begin position="564"/>
        <end position="592"/>
    </location>
</feature>
<reference evidence="4" key="1">
    <citation type="submission" date="2025-08" db="UniProtKB">
        <authorList>
            <consortium name="RefSeq"/>
        </authorList>
    </citation>
    <scope>IDENTIFICATION</scope>
    <source>
        <tissue evidence="4">Entire body</tissue>
    </source>
</reference>
<dbReference type="InterPro" id="IPR002557">
    <property type="entry name" value="Chitin-bd_dom"/>
</dbReference>
<feature type="region of interest" description="Disordered" evidence="1">
    <location>
        <begin position="1168"/>
        <end position="1344"/>
    </location>
</feature>
<dbReference type="PROSITE" id="PS50940">
    <property type="entry name" value="CHIT_BIND_II"/>
    <property type="match status" value="1"/>
</dbReference>
<feature type="compositionally biased region" description="Polar residues" evidence="1">
    <location>
        <begin position="877"/>
        <end position="889"/>
    </location>
</feature>
<feature type="compositionally biased region" description="Low complexity" evidence="1">
    <location>
        <begin position="1174"/>
        <end position="1187"/>
    </location>
</feature>
<feature type="region of interest" description="Disordered" evidence="1">
    <location>
        <begin position="482"/>
        <end position="504"/>
    </location>
</feature>
<keyword evidence="3" id="KW-1185">Reference proteome</keyword>
<dbReference type="GO" id="GO:0008061">
    <property type="term" value="F:chitin binding"/>
    <property type="evidence" value="ECO:0007669"/>
    <property type="project" value="InterPro"/>
</dbReference>
<protein>
    <submittedName>
        <fullName evidence="4">Uncharacterized protein LOC108744549 isoform X2</fullName>
    </submittedName>
</protein>
<feature type="compositionally biased region" description="Polar residues" evidence="1">
    <location>
        <begin position="282"/>
        <end position="306"/>
    </location>
</feature>
<evidence type="ECO:0000259" key="2">
    <source>
        <dbReference type="PROSITE" id="PS50940"/>
    </source>
</evidence>
<feature type="compositionally biased region" description="Low complexity" evidence="1">
    <location>
        <begin position="765"/>
        <end position="786"/>
    </location>
</feature>
<feature type="compositionally biased region" description="Low complexity" evidence="1">
    <location>
        <begin position="1209"/>
        <end position="1233"/>
    </location>
</feature>